<feature type="compositionally biased region" description="Basic residues" evidence="1">
    <location>
        <begin position="76"/>
        <end position="85"/>
    </location>
</feature>
<accession>A0A4C1VXM8</accession>
<reference evidence="2 3" key="1">
    <citation type="journal article" date="2019" name="Commun. Biol.">
        <title>The bagworm genome reveals a unique fibroin gene that provides high tensile strength.</title>
        <authorList>
            <person name="Kono N."/>
            <person name="Nakamura H."/>
            <person name="Ohtoshi R."/>
            <person name="Tomita M."/>
            <person name="Numata K."/>
            <person name="Arakawa K."/>
        </authorList>
    </citation>
    <scope>NUCLEOTIDE SEQUENCE [LARGE SCALE GENOMIC DNA]</scope>
</reference>
<comment type="caution">
    <text evidence="2">The sequence shown here is derived from an EMBL/GenBank/DDBJ whole genome shotgun (WGS) entry which is preliminary data.</text>
</comment>
<dbReference type="EMBL" id="BGZK01000434">
    <property type="protein sequence ID" value="GBP43360.1"/>
    <property type="molecule type" value="Genomic_DNA"/>
</dbReference>
<keyword evidence="3" id="KW-1185">Reference proteome</keyword>
<evidence type="ECO:0000313" key="2">
    <source>
        <dbReference type="EMBL" id="GBP43360.1"/>
    </source>
</evidence>
<gene>
    <name evidence="2" type="ORF">EVAR_34276_1</name>
</gene>
<sequence>MKSGNKNQERDRDKQCDQNQEYYWDRSRKQQKRNWDCRQDRSIEKTKGFIPHSCGRSWAGESPSRKKIGARDSNRKAPRKTVTRPRRADGPRRDSKNEDLLPFAAAACNIFNRNRGVLGDVVWRY</sequence>
<evidence type="ECO:0000313" key="3">
    <source>
        <dbReference type="Proteomes" id="UP000299102"/>
    </source>
</evidence>
<proteinExistence type="predicted"/>
<feature type="compositionally biased region" description="Basic and acidic residues" evidence="1">
    <location>
        <begin position="7"/>
        <end position="16"/>
    </location>
</feature>
<feature type="region of interest" description="Disordered" evidence="1">
    <location>
        <begin position="1"/>
        <end position="98"/>
    </location>
</feature>
<feature type="compositionally biased region" description="Basic and acidic residues" evidence="1">
    <location>
        <begin position="23"/>
        <end position="47"/>
    </location>
</feature>
<dbReference type="Proteomes" id="UP000299102">
    <property type="component" value="Unassembled WGS sequence"/>
</dbReference>
<dbReference type="AlphaFoldDB" id="A0A4C1VXM8"/>
<evidence type="ECO:0000256" key="1">
    <source>
        <dbReference type="SAM" id="MobiDB-lite"/>
    </source>
</evidence>
<organism evidence="2 3">
    <name type="scientific">Eumeta variegata</name>
    <name type="common">Bagworm moth</name>
    <name type="synonym">Eumeta japonica</name>
    <dbReference type="NCBI Taxonomy" id="151549"/>
    <lineage>
        <taxon>Eukaryota</taxon>
        <taxon>Metazoa</taxon>
        <taxon>Ecdysozoa</taxon>
        <taxon>Arthropoda</taxon>
        <taxon>Hexapoda</taxon>
        <taxon>Insecta</taxon>
        <taxon>Pterygota</taxon>
        <taxon>Neoptera</taxon>
        <taxon>Endopterygota</taxon>
        <taxon>Lepidoptera</taxon>
        <taxon>Glossata</taxon>
        <taxon>Ditrysia</taxon>
        <taxon>Tineoidea</taxon>
        <taxon>Psychidae</taxon>
        <taxon>Oiketicinae</taxon>
        <taxon>Eumeta</taxon>
    </lineage>
</organism>
<feature type="compositionally biased region" description="Basic and acidic residues" evidence="1">
    <location>
        <begin position="86"/>
        <end position="98"/>
    </location>
</feature>
<name>A0A4C1VXM8_EUMVA</name>
<protein>
    <submittedName>
        <fullName evidence="2">Uncharacterized protein</fullName>
    </submittedName>
</protein>